<evidence type="ECO:0000313" key="9">
    <source>
        <dbReference type="EMBL" id="POM85308.1"/>
    </source>
</evidence>
<dbReference type="CDD" id="cd21157">
    <property type="entry name" value="PUA_G5K"/>
    <property type="match status" value="1"/>
</dbReference>
<feature type="domain" description="PUA" evidence="8">
    <location>
        <begin position="393"/>
        <end position="478"/>
    </location>
</feature>
<dbReference type="InterPro" id="IPR011529">
    <property type="entry name" value="Glu_5kinase"/>
</dbReference>
<dbReference type="InterPro" id="IPR041739">
    <property type="entry name" value="G5K_ProB"/>
</dbReference>
<dbReference type="SUPFAM" id="SSF53633">
    <property type="entry name" value="Carbamate kinase-like"/>
    <property type="match status" value="1"/>
</dbReference>
<gene>
    <name evidence="9" type="ORF">CmeUKMEL1_16770</name>
</gene>
<dbReference type="AlphaFoldDB" id="A0A2P4Z5H0"/>
<proteinExistence type="inferred from homology"/>
<dbReference type="PROSITE" id="PS00902">
    <property type="entry name" value="GLUTAMATE_5_KINASE"/>
    <property type="match status" value="1"/>
</dbReference>
<dbReference type="VEuPathDB" id="CryptoDB:CmeUKMEL1_16770"/>
<keyword evidence="3" id="KW-0641">Proline biosynthesis</keyword>
<dbReference type="GO" id="GO:0005524">
    <property type="term" value="F:ATP binding"/>
    <property type="evidence" value="ECO:0007669"/>
    <property type="project" value="UniProtKB-KW"/>
</dbReference>
<keyword evidence="10" id="KW-1185">Reference proteome</keyword>
<dbReference type="InterPro" id="IPR019797">
    <property type="entry name" value="Glutamate_5-kinase_CS"/>
</dbReference>
<dbReference type="PROSITE" id="PS50890">
    <property type="entry name" value="PUA"/>
    <property type="match status" value="1"/>
</dbReference>
<keyword evidence="1" id="KW-0963">Cytoplasm</keyword>
<sequence length="490" mass="53735">MAKFGTYIIENNDNGPQLIRREKSGPLIVLKVGTSTLTNSRTGKLSVSNIGALVEAVCDLMDKGCRVVLVSSGAVGAGLLHMNIREKPNKLHLKHAIAAIGQPLLMRVYEDFFSMRGAKVAQLLMTRSDFVNKDRFIDFKNTLLDLIHWNVVPIINENDSVTTIDLHFGDNDTLAAYCAIAISADWLILATDVDALFTKNPRIHRDAVPILKVNNIDAIIHMENDVSDENSGTNFGTGGMRTKIFAARIAAAAGISTFLVNGSHPNRLLQLVDSKDFKMNKAHNNNAISSYYSSTSEANDLEKVSLCESLDMNSSSIESLADTKTCFEHSYSSIVGNFIEETSESTQVDNGIVTCALEELYQREYIGTIFARQALTQSIKNHKRWIMSLPISGKIFLDKGAIKSVTVDSKSLFSVGIVDVKGKFETGDVVSIICDGDNDEREIARCISNFNSELLKKIMGKKSCELTGFLGLNSQGIVSDRANIIKLQPI</sequence>
<dbReference type="SUPFAM" id="SSF88697">
    <property type="entry name" value="PUA domain-like"/>
    <property type="match status" value="1"/>
</dbReference>
<dbReference type="EMBL" id="JIBK01000050">
    <property type="protein sequence ID" value="POM85308.1"/>
    <property type="molecule type" value="Genomic_DNA"/>
</dbReference>
<dbReference type="HAMAP" id="MF_00456">
    <property type="entry name" value="ProB"/>
    <property type="match status" value="1"/>
</dbReference>
<dbReference type="InterPro" id="IPR001057">
    <property type="entry name" value="Glu/AcGlu_kinase"/>
</dbReference>
<dbReference type="GO" id="GO:0008652">
    <property type="term" value="P:amino acid biosynthetic process"/>
    <property type="evidence" value="ECO:0007669"/>
    <property type="project" value="UniProtKB-KW"/>
</dbReference>
<evidence type="ECO:0000256" key="3">
    <source>
        <dbReference type="ARBA" id="ARBA00022650"/>
    </source>
</evidence>
<keyword evidence="6 9" id="KW-0418">Kinase</keyword>
<dbReference type="CDD" id="cd04242">
    <property type="entry name" value="AAK_G5K_ProB"/>
    <property type="match status" value="1"/>
</dbReference>
<keyword evidence="7" id="KW-0067">ATP-binding</keyword>
<keyword evidence="4 9" id="KW-0808">Transferase</keyword>
<dbReference type="InterPro" id="IPR036974">
    <property type="entry name" value="PUA_sf"/>
</dbReference>
<evidence type="ECO:0000259" key="8">
    <source>
        <dbReference type="SMART" id="SM00359"/>
    </source>
</evidence>
<dbReference type="Pfam" id="PF01472">
    <property type="entry name" value="PUA"/>
    <property type="match status" value="1"/>
</dbReference>
<dbReference type="PANTHER" id="PTHR43654:SF3">
    <property type="entry name" value="GLUTAMATE 5-KINASE"/>
    <property type="match status" value="1"/>
</dbReference>
<name>A0A2P4Z5H0_9CRYT</name>
<dbReference type="GO" id="GO:0004349">
    <property type="term" value="F:glutamate 5-kinase activity"/>
    <property type="evidence" value="ECO:0007669"/>
    <property type="project" value="UniProtKB-EC"/>
</dbReference>
<evidence type="ECO:0000313" key="10">
    <source>
        <dbReference type="Proteomes" id="UP000236928"/>
    </source>
</evidence>
<dbReference type="InterPro" id="IPR015947">
    <property type="entry name" value="PUA-like_sf"/>
</dbReference>
<dbReference type="SMART" id="SM00359">
    <property type="entry name" value="PUA"/>
    <property type="match status" value="1"/>
</dbReference>
<organism evidence="9 10">
    <name type="scientific">Cryptosporidium meleagridis</name>
    <dbReference type="NCBI Taxonomy" id="93969"/>
    <lineage>
        <taxon>Eukaryota</taxon>
        <taxon>Sar</taxon>
        <taxon>Alveolata</taxon>
        <taxon>Apicomplexa</taxon>
        <taxon>Conoidasida</taxon>
        <taxon>Coccidia</taxon>
        <taxon>Eucoccidiorida</taxon>
        <taxon>Eimeriorina</taxon>
        <taxon>Cryptosporidiidae</taxon>
        <taxon>Cryptosporidium</taxon>
    </lineage>
</organism>
<evidence type="ECO:0000256" key="5">
    <source>
        <dbReference type="ARBA" id="ARBA00022741"/>
    </source>
</evidence>
<keyword evidence="2" id="KW-0028">Amino-acid biosynthesis</keyword>
<dbReference type="InterPro" id="IPR002478">
    <property type="entry name" value="PUA"/>
</dbReference>
<dbReference type="PIRSF" id="PIRSF000729">
    <property type="entry name" value="GK"/>
    <property type="match status" value="1"/>
</dbReference>
<dbReference type="GO" id="GO:0005829">
    <property type="term" value="C:cytosol"/>
    <property type="evidence" value="ECO:0007669"/>
    <property type="project" value="TreeGrafter"/>
</dbReference>
<evidence type="ECO:0000256" key="6">
    <source>
        <dbReference type="ARBA" id="ARBA00022777"/>
    </source>
</evidence>
<dbReference type="GO" id="GO:0003723">
    <property type="term" value="F:RNA binding"/>
    <property type="evidence" value="ECO:0007669"/>
    <property type="project" value="InterPro"/>
</dbReference>
<dbReference type="EC" id="2.7.2.11" evidence="9"/>
<dbReference type="Pfam" id="PF00696">
    <property type="entry name" value="AA_kinase"/>
    <property type="match status" value="1"/>
</dbReference>
<dbReference type="PANTHER" id="PTHR43654">
    <property type="entry name" value="GLUTAMATE 5-KINASE"/>
    <property type="match status" value="1"/>
</dbReference>
<dbReference type="NCBIfam" id="TIGR01027">
    <property type="entry name" value="proB"/>
    <property type="match status" value="1"/>
</dbReference>
<reference evidence="9 10" key="1">
    <citation type="submission" date="2014-04" db="EMBL/GenBank/DDBJ databases">
        <title>Comparative Genomics of Cryptosporidium Species.</title>
        <authorList>
            <person name="Silva J.C."/>
            <person name="Su Q."/>
            <person name="Chalmers R."/>
            <person name="Chibucos M.C."/>
            <person name="Elwin K."/>
            <person name="Godinez A."/>
            <person name="Guo F."/>
            <person name="Huynh K."/>
            <person name="Orvis J."/>
            <person name="Ott S."/>
            <person name="Sadzewicz L."/>
            <person name="Sengamalay N."/>
            <person name="Shetty A."/>
            <person name="Sun M."/>
            <person name="Tallon L."/>
            <person name="Xiao L."/>
            <person name="Zhang H."/>
            <person name="Fraser C.M."/>
            <person name="Zhu G."/>
            <person name="Kissinger J."/>
            <person name="Widmer G."/>
        </authorList>
    </citation>
    <scope>NUCLEOTIDE SEQUENCE [LARGE SCALE GENOMIC DNA]</scope>
    <source>
        <strain evidence="9 10">UKMEL1</strain>
    </source>
</reference>
<dbReference type="InterPro" id="IPR005715">
    <property type="entry name" value="Glu_5kinase/COase_Synthase"/>
</dbReference>
<dbReference type="FunFam" id="3.40.1160.10:FF:000018">
    <property type="entry name" value="Glutamate 5-kinase"/>
    <property type="match status" value="1"/>
</dbReference>
<comment type="caution">
    <text evidence="9">The sequence shown here is derived from an EMBL/GenBank/DDBJ whole genome shotgun (WGS) entry which is preliminary data.</text>
</comment>
<keyword evidence="5" id="KW-0547">Nucleotide-binding</keyword>
<dbReference type="PRINTS" id="PR00474">
    <property type="entry name" value="GLU5KINASE"/>
</dbReference>
<evidence type="ECO:0000256" key="2">
    <source>
        <dbReference type="ARBA" id="ARBA00022605"/>
    </source>
</evidence>
<protein>
    <submittedName>
        <fullName evidence="9">Glutamate 5-kinase</fullName>
        <ecNumber evidence="9">2.7.2.11</ecNumber>
    </submittedName>
</protein>
<dbReference type="Gene3D" id="2.30.130.10">
    <property type="entry name" value="PUA domain"/>
    <property type="match status" value="1"/>
</dbReference>
<dbReference type="Proteomes" id="UP000236928">
    <property type="component" value="Unassembled WGS sequence"/>
</dbReference>
<accession>A0A2P4Z5H0</accession>
<dbReference type="InterPro" id="IPR036393">
    <property type="entry name" value="AceGlu_kinase-like_sf"/>
</dbReference>
<evidence type="ECO:0000256" key="1">
    <source>
        <dbReference type="ARBA" id="ARBA00022490"/>
    </source>
</evidence>
<dbReference type="InterPro" id="IPR001048">
    <property type="entry name" value="Asp/Glu/Uridylate_kinase"/>
</dbReference>
<dbReference type="OrthoDB" id="409889at2759"/>
<dbReference type="Gene3D" id="3.40.1160.10">
    <property type="entry name" value="Acetylglutamate kinase-like"/>
    <property type="match status" value="1"/>
</dbReference>
<evidence type="ECO:0000256" key="7">
    <source>
        <dbReference type="ARBA" id="ARBA00022840"/>
    </source>
</evidence>
<evidence type="ECO:0000256" key="4">
    <source>
        <dbReference type="ARBA" id="ARBA00022679"/>
    </source>
</evidence>